<name>S4TRY7_9CAUD</name>
<proteinExistence type="predicted"/>
<feature type="non-terminal residue" evidence="1">
    <location>
        <position position="1"/>
    </location>
</feature>
<dbReference type="EMBL" id="KC139676">
    <property type="protein sequence ID" value="AGF89701.1"/>
    <property type="molecule type" value="Genomic_DNA"/>
</dbReference>
<organism evidence="1">
    <name type="scientific">Salmonella phage FSL SP-099</name>
    <dbReference type="NCBI Taxonomy" id="1173756"/>
    <lineage>
        <taxon>Viruses</taxon>
        <taxon>Duplodnaviria</taxon>
        <taxon>Heunggongvirae</taxon>
        <taxon>Uroviricota</taxon>
        <taxon>Caudoviricetes</taxon>
        <taxon>Casjensviridae</taxon>
        <taxon>Chivirus</taxon>
        <taxon>Chivirus BSPM4</taxon>
    </lineage>
</organism>
<protein>
    <submittedName>
        <fullName evidence="1">Uncharacterized protein</fullName>
    </submittedName>
</protein>
<evidence type="ECO:0000313" key="1">
    <source>
        <dbReference type="EMBL" id="AGF89701.1"/>
    </source>
</evidence>
<gene>
    <name evidence="1" type="ORF">SP099_00285</name>
</gene>
<sequence length="80" mass="8672">LDTTIAGVGQSPLLLPLWHDMTATENDAPAGSVDIFGQFRVKDFNVGDVVMFNRGTTWDYETNIIAGLDINAGHMTLTFG</sequence>
<reference evidence="1" key="1">
    <citation type="journal article" date="2013" name="BMC Genomics">
        <title>Genomic characterization provides new insight into Salmonella phage diversity.</title>
        <authorList>
            <person name="Moreno Switt A.I."/>
            <person name="Orsi R.H."/>
            <person name="den Bakker H.C."/>
            <person name="Vongkamjan K."/>
            <person name="Altier C."/>
            <person name="Wiedmann M."/>
        </authorList>
    </citation>
    <scope>NUCLEOTIDE SEQUENCE</scope>
</reference>
<accession>S4TRY7</accession>
<feature type="non-terminal residue" evidence="1">
    <location>
        <position position="80"/>
    </location>
</feature>